<dbReference type="SUPFAM" id="SSF55048">
    <property type="entry name" value="Probable ACP-binding domain of malonyl-CoA ACP transacylase"/>
    <property type="match status" value="1"/>
</dbReference>
<proteinExistence type="inferred from homology"/>
<dbReference type="NCBIfam" id="TIGR00128">
    <property type="entry name" value="fabD"/>
    <property type="match status" value="1"/>
</dbReference>
<dbReference type="InterPro" id="IPR014043">
    <property type="entry name" value="Acyl_transferase_dom"/>
</dbReference>
<keyword evidence="3 6" id="KW-0808">Transferase</keyword>
<dbReference type="PIRSF" id="PIRSF000446">
    <property type="entry name" value="Mct"/>
    <property type="match status" value="1"/>
</dbReference>
<dbReference type="EC" id="2.3.1.39" evidence="1 6"/>
<dbReference type="Gene3D" id="3.40.366.10">
    <property type="entry name" value="Malonyl-Coenzyme A Acyl Carrier Protein, domain 2"/>
    <property type="match status" value="1"/>
</dbReference>
<evidence type="ECO:0000313" key="9">
    <source>
        <dbReference type="EMBL" id="MBB4050885.1"/>
    </source>
</evidence>
<comment type="caution">
    <text evidence="9">The sequence shown here is derived from an EMBL/GenBank/DDBJ whole genome shotgun (WGS) entry which is preliminary data.</text>
</comment>
<reference evidence="9 10" key="1">
    <citation type="submission" date="2020-08" db="EMBL/GenBank/DDBJ databases">
        <title>Genomic Encyclopedia of Type Strains, Phase IV (KMG-IV): sequencing the most valuable type-strain genomes for metagenomic binning, comparative biology and taxonomic classification.</title>
        <authorList>
            <person name="Goeker M."/>
        </authorList>
    </citation>
    <scope>NUCLEOTIDE SEQUENCE [LARGE SCALE GENOMIC DNA]</scope>
    <source>
        <strain evidence="9 10">DSM 23447</strain>
    </source>
</reference>
<gene>
    <name evidence="9" type="ORF">GGR20_000503</name>
</gene>
<comment type="catalytic activity">
    <reaction evidence="5 6">
        <text>holo-[ACP] + malonyl-CoA = malonyl-[ACP] + CoA</text>
        <dbReference type="Rhea" id="RHEA:41792"/>
        <dbReference type="Rhea" id="RHEA-COMP:9623"/>
        <dbReference type="Rhea" id="RHEA-COMP:9685"/>
        <dbReference type="ChEBI" id="CHEBI:57287"/>
        <dbReference type="ChEBI" id="CHEBI:57384"/>
        <dbReference type="ChEBI" id="CHEBI:64479"/>
        <dbReference type="ChEBI" id="CHEBI:78449"/>
        <dbReference type="EC" id="2.3.1.39"/>
    </reaction>
</comment>
<evidence type="ECO:0000259" key="8">
    <source>
        <dbReference type="SMART" id="SM00827"/>
    </source>
</evidence>
<evidence type="ECO:0000256" key="7">
    <source>
        <dbReference type="PIRSR" id="PIRSR000446-1"/>
    </source>
</evidence>
<dbReference type="InterPro" id="IPR024925">
    <property type="entry name" value="Malonyl_CoA-ACP_transAc"/>
</dbReference>
<keyword evidence="4 6" id="KW-0012">Acyltransferase</keyword>
<evidence type="ECO:0000313" key="10">
    <source>
        <dbReference type="Proteomes" id="UP000547011"/>
    </source>
</evidence>
<dbReference type="InterPro" id="IPR016036">
    <property type="entry name" value="Malonyl_transacylase_ACP-bd"/>
</dbReference>
<evidence type="ECO:0000256" key="2">
    <source>
        <dbReference type="ARBA" id="ARBA00018953"/>
    </source>
</evidence>
<evidence type="ECO:0000256" key="5">
    <source>
        <dbReference type="ARBA" id="ARBA00048462"/>
    </source>
</evidence>
<sequence length="316" mass="32521">MSISAFTFPGQGSQTVGMGKDLAHEFSEARAVFHEVDEALGERLSSIMFEGPEDILRLTENAQPALMAVSVAVIRVLEARGLSLKDHAKYVAGHSLGEYSALCAAGTFSLADAARLLRTRGQAMQKAVPVGHGAMAALLGLDLETAQAVADEAAQGEVCAVANDNAPGQVVISGATAAIERALDIAKGKGAKRALLLPVSAPFHCSLMQPAADAMAAALAEVEMKAPVVPLVANVLAAPISDPDEIRQRLVEQVTGVVRWTESVTWLTTAGGVANLVELGSGKVLTGLAKRIAPDASAQAVGTPADIEAFAAQLAT</sequence>
<dbReference type="RefSeq" id="WP_183309644.1">
    <property type="nucleotide sequence ID" value="NZ_JACIEW010000001.1"/>
</dbReference>
<evidence type="ECO:0000256" key="3">
    <source>
        <dbReference type="ARBA" id="ARBA00022679"/>
    </source>
</evidence>
<dbReference type="InterPro" id="IPR016035">
    <property type="entry name" value="Acyl_Trfase/lysoPLipase"/>
</dbReference>
<evidence type="ECO:0000256" key="4">
    <source>
        <dbReference type="ARBA" id="ARBA00023315"/>
    </source>
</evidence>
<organism evidence="9 10">
    <name type="scientific">Devosia subaequoris</name>
    <dbReference type="NCBI Taxonomy" id="395930"/>
    <lineage>
        <taxon>Bacteria</taxon>
        <taxon>Pseudomonadati</taxon>
        <taxon>Pseudomonadota</taxon>
        <taxon>Alphaproteobacteria</taxon>
        <taxon>Hyphomicrobiales</taxon>
        <taxon>Devosiaceae</taxon>
        <taxon>Devosia</taxon>
    </lineage>
</organism>
<dbReference type="SMART" id="SM00827">
    <property type="entry name" value="PKS_AT"/>
    <property type="match status" value="1"/>
</dbReference>
<protein>
    <recommendedName>
        <fullName evidence="2 6">Malonyl CoA-acyl carrier protein transacylase</fullName>
        <ecNumber evidence="1 6">2.3.1.39</ecNumber>
    </recommendedName>
</protein>
<dbReference type="SUPFAM" id="SSF52151">
    <property type="entry name" value="FabD/lysophospholipase-like"/>
    <property type="match status" value="1"/>
</dbReference>
<dbReference type="GO" id="GO:0006633">
    <property type="term" value="P:fatty acid biosynthetic process"/>
    <property type="evidence" value="ECO:0007669"/>
    <property type="project" value="TreeGrafter"/>
</dbReference>
<dbReference type="Pfam" id="PF00698">
    <property type="entry name" value="Acyl_transf_1"/>
    <property type="match status" value="1"/>
</dbReference>
<dbReference type="GO" id="GO:0005829">
    <property type="term" value="C:cytosol"/>
    <property type="evidence" value="ECO:0007669"/>
    <property type="project" value="TreeGrafter"/>
</dbReference>
<evidence type="ECO:0000256" key="6">
    <source>
        <dbReference type="PIRNR" id="PIRNR000446"/>
    </source>
</evidence>
<dbReference type="Proteomes" id="UP000547011">
    <property type="component" value="Unassembled WGS sequence"/>
</dbReference>
<evidence type="ECO:0000256" key="1">
    <source>
        <dbReference type="ARBA" id="ARBA00013258"/>
    </source>
</evidence>
<dbReference type="Gene3D" id="3.30.70.250">
    <property type="entry name" value="Malonyl-CoA ACP transacylase, ACP-binding"/>
    <property type="match status" value="1"/>
</dbReference>
<dbReference type="AlphaFoldDB" id="A0A7W6IJV3"/>
<dbReference type="EMBL" id="JACIEW010000001">
    <property type="protein sequence ID" value="MBB4050885.1"/>
    <property type="molecule type" value="Genomic_DNA"/>
</dbReference>
<dbReference type="FunFam" id="3.30.70.250:FF:000001">
    <property type="entry name" value="Malonyl CoA-acyl carrier protein transacylase"/>
    <property type="match status" value="1"/>
</dbReference>
<dbReference type="InterPro" id="IPR004410">
    <property type="entry name" value="Malonyl_CoA-ACP_transAc_FabD"/>
</dbReference>
<accession>A0A7W6IJV3</accession>
<feature type="active site" evidence="7">
    <location>
        <position position="204"/>
    </location>
</feature>
<name>A0A7W6IJV3_9HYPH</name>
<feature type="active site" evidence="7">
    <location>
        <position position="95"/>
    </location>
</feature>
<feature type="domain" description="Malonyl-CoA:ACP transacylase (MAT)" evidence="8">
    <location>
        <begin position="7"/>
        <end position="316"/>
    </location>
</feature>
<dbReference type="PANTHER" id="PTHR42681">
    <property type="entry name" value="MALONYL-COA-ACYL CARRIER PROTEIN TRANSACYLASE, MITOCHONDRIAL"/>
    <property type="match status" value="1"/>
</dbReference>
<dbReference type="GO" id="GO:0004314">
    <property type="term" value="F:[acyl-carrier-protein] S-malonyltransferase activity"/>
    <property type="evidence" value="ECO:0007669"/>
    <property type="project" value="UniProtKB-EC"/>
</dbReference>
<dbReference type="InterPro" id="IPR050858">
    <property type="entry name" value="Mal-CoA-ACP_Trans/PKS_FabD"/>
</dbReference>
<comment type="similarity">
    <text evidence="6">Belongs to the fabD family.</text>
</comment>
<dbReference type="PANTHER" id="PTHR42681:SF1">
    <property type="entry name" value="MALONYL-COA-ACYL CARRIER PROTEIN TRANSACYLASE, MITOCHONDRIAL"/>
    <property type="match status" value="1"/>
</dbReference>
<dbReference type="InterPro" id="IPR001227">
    <property type="entry name" value="Ac_transferase_dom_sf"/>
</dbReference>
<keyword evidence="10" id="KW-1185">Reference proteome</keyword>